<name>A0A644ZPM8_9ZZZZ</name>
<dbReference type="Gene3D" id="3.40.50.300">
    <property type="entry name" value="P-loop containing nucleotide triphosphate hydrolases"/>
    <property type="match status" value="1"/>
</dbReference>
<dbReference type="GO" id="GO:0042626">
    <property type="term" value="F:ATPase-coupled transmembrane transporter activity"/>
    <property type="evidence" value="ECO:0007669"/>
    <property type="project" value="TreeGrafter"/>
</dbReference>
<proteinExistence type="predicted"/>
<dbReference type="InterPro" id="IPR027417">
    <property type="entry name" value="P-loop_NTPase"/>
</dbReference>
<evidence type="ECO:0000256" key="1">
    <source>
        <dbReference type="ARBA" id="ARBA00022448"/>
    </source>
</evidence>
<keyword evidence="3 5" id="KW-0067">ATP-binding</keyword>
<evidence type="ECO:0000259" key="4">
    <source>
        <dbReference type="Pfam" id="PF13304"/>
    </source>
</evidence>
<dbReference type="InterPro" id="IPR050095">
    <property type="entry name" value="ECF_ABC_transporter_ATP-bd"/>
</dbReference>
<dbReference type="AlphaFoldDB" id="A0A644ZPM8"/>
<dbReference type="Pfam" id="PF13304">
    <property type="entry name" value="AAA_21"/>
    <property type="match status" value="1"/>
</dbReference>
<keyword evidence="2" id="KW-0547">Nucleotide-binding</keyword>
<sequence>MPTIYEDVAFGLRHRGYSPETIDQKVRHTLRHLNIEHLAERPPYRLSGGEKRSAAIATVLSMDPHLMLFDEPTAFLDPRSKRNFIHLLRTMAAARIVATHDIDLVSRACNRVLVLKNGSLIADDLPADVFSNEKLLEEAGL</sequence>
<dbReference type="GO" id="GO:0016887">
    <property type="term" value="F:ATP hydrolysis activity"/>
    <property type="evidence" value="ECO:0007669"/>
    <property type="project" value="InterPro"/>
</dbReference>
<dbReference type="GO" id="GO:0005524">
    <property type="term" value="F:ATP binding"/>
    <property type="evidence" value="ECO:0007669"/>
    <property type="project" value="UniProtKB-KW"/>
</dbReference>
<dbReference type="InterPro" id="IPR003959">
    <property type="entry name" value="ATPase_AAA_core"/>
</dbReference>
<keyword evidence="1" id="KW-0813">Transport</keyword>
<evidence type="ECO:0000313" key="5">
    <source>
        <dbReference type="EMBL" id="MPM42802.1"/>
    </source>
</evidence>
<accession>A0A644ZPM8</accession>
<comment type="caution">
    <text evidence="5">The sequence shown here is derived from an EMBL/GenBank/DDBJ whole genome shotgun (WGS) entry which is preliminary data.</text>
</comment>
<dbReference type="EMBL" id="VSSQ01009863">
    <property type="protein sequence ID" value="MPM42802.1"/>
    <property type="molecule type" value="Genomic_DNA"/>
</dbReference>
<protein>
    <submittedName>
        <fullName evidence="5">Nickel import ATP-binding protein NikO</fullName>
        <ecNumber evidence="5">3.6.3.-</ecNumber>
    </submittedName>
</protein>
<keyword evidence="5" id="KW-0378">Hydrolase</keyword>
<dbReference type="PANTHER" id="PTHR43553:SF24">
    <property type="entry name" value="ENERGY-COUPLING FACTOR TRANSPORTER ATP-BINDING PROTEIN ECFA1"/>
    <property type="match status" value="1"/>
</dbReference>
<dbReference type="CDD" id="cd03225">
    <property type="entry name" value="ABC_cobalt_CbiO_domain1"/>
    <property type="match status" value="1"/>
</dbReference>
<reference evidence="5" key="1">
    <citation type="submission" date="2019-08" db="EMBL/GenBank/DDBJ databases">
        <authorList>
            <person name="Kucharzyk K."/>
            <person name="Murdoch R.W."/>
            <person name="Higgins S."/>
            <person name="Loffler F."/>
        </authorList>
    </citation>
    <scope>NUCLEOTIDE SEQUENCE</scope>
</reference>
<organism evidence="5">
    <name type="scientific">bioreactor metagenome</name>
    <dbReference type="NCBI Taxonomy" id="1076179"/>
    <lineage>
        <taxon>unclassified sequences</taxon>
        <taxon>metagenomes</taxon>
        <taxon>ecological metagenomes</taxon>
    </lineage>
</organism>
<evidence type="ECO:0000256" key="3">
    <source>
        <dbReference type="ARBA" id="ARBA00022840"/>
    </source>
</evidence>
<dbReference type="PANTHER" id="PTHR43553">
    <property type="entry name" value="HEAVY METAL TRANSPORTER"/>
    <property type="match status" value="1"/>
</dbReference>
<feature type="domain" description="ATPase AAA-type core" evidence="4">
    <location>
        <begin position="25"/>
        <end position="105"/>
    </location>
</feature>
<gene>
    <name evidence="5" type="primary">nikO_3</name>
    <name evidence="5" type="ORF">SDC9_89473</name>
</gene>
<dbReference type="SUPFAM" id="SSF52540">
    <property type="entry name" value="P-loop containing nucleoside triphosphate hydrolases"/>
    <property type="match status" value="1"/>
</dbReference>
<evidence type="ECO:0000256" key="2">
    <source>
        <dbReference type="ARBA" id="ARBA00022741"/>
    </source>
</evidence>
<dbReference type="InterPro" id="IPR015856">
    <property type="entry name" value="ABC_transpr_CbiO/EcfA_su"/>
</dbReference>
<dbReference type="EC" id="3.6.3.-" evidence="5"/>
<dbReference type="GO" id="GO:0043190">
    <property type="term" value="C:ATP-binding cassette (ABC) transporter complex"/>
    <property type="evidence" value="ECO:0007669"/>
    <property type="project" value="TreeGrafter"/>
</dbReference>